<dbReference type="GO" id="GO:0031418">
    <property type="term" value="F:L-ascorbic acid binding"/>
    <property type="evidence" value="ECO:0007669"/>
    <property type="project" value="UniProtKB-KW"/>
</dbReference>
<evidence type="ECO:0000256" key="2">
    <source>
        <dbReference type="ARBA" id="ARBA00007443"/>
    </source>
</evidence>
<organism evidence="11 12">
    <name type="scientific">Fistulina hepatica ATCC 64428</name>
    <dbReference type="NCBI Taxonomy" id="1128425"/>
    <lineage>
        <taxon>Eukaryota</taxon>
        <taxon>Fungi</taxon>
        <taxon>Dikarya</taxon>
        <taxon>Basidiomycota</taxon>
        <taxon>Agaricomycotina</taxon>
        <taxon>Agaricomycetes</taxon>
        <taxon>Agaricomycetidae</taxon>
        <taxon>Agaricales</taxon>
        <taxon>Fistulinaceae</taxon>
        <taxon>Fistulina</taxon>
    </lineage>
</organism>
<comment type="cofactor">
    <cofactor evidence="1">
        <name>L-ascorbate</name>
        <dbReference type="ChEBI" id="CHEBI:38290"/>
    </cofactor>
</comment>
<sequence length="642" mass="71553">MSTSITPPSTLKIMTSVRDLSRSPPRHATLLHDDPISHFAPGLLNPEHVSRLRDAYAASEPYRYAYVRQLVKDDLLEAVKNECLRELVFTEKETDIYKVNQTGDLASLDFLGAPELARLPALLTLRNALYSDAFRSFVRDVTRCGPLSGSKQDMSVNSYRKGCHLLNHDDAIGTRRISYILYMPLPRGMPWLPEWGGALELYPVQAIGGEAPPLEPVVMPSKSILPLWGQFIFFEVKPGFSFHSVEEVTRLSISGWFHSPQEGEDGYEEEMQNQAREKARLESSRDQLTSCLSAPPSATFRYPVTSLTSAERAFLERFLNPSYLGARTLRELAQRFADESSLELHAFLREDVARMLESTLREQDVADGLDREARKVDDVLWVRPGSSWRVHGPPHKWRYCHVSSSSSLAQMSANVSAAAIMQILQDELFASPAFRAWLSLISRLLPLRYAVQARRFRPGLDYTLATSEANEARLDVVLGLTPDHSRRPETVEQCESGWESGTWGGWECYMAPTEGDDDPAVIHVPPPDSDMSSLVSERTTDDVQDSGLAAASDDLDPDIAMTQSDGSARDDSEAGGFMSGGDDDFEDGSTLLSVQPSFNRLLLVLRDEGVMRFVKYVSAAAPGSRWDVCGEFEVGMLEEDDE</sequence>
<dbReference type="GO" id="GO:0005737">
    <property type="term" value="C:cytoplasm"/>
    <property type="evidence" value="ECO:0007669"/>
    <property type="project" value="TreeGrafter"/>
</dbReference>
<dbReference type="Pfam" id="PF10637">
    <property type="entry name" value="Ofd1_CTDD"/>
    <property type="match status" value="1"/>
</dbReference>
<evidence type="ECO:0000256" key="7">
    <source>
        <dbReference type="ARBA" id="ARBA00023004"/>
    </source>
</evidence>
<evidence type="ECO:0000256" key="3">
    <source>
        <dbReference type="ARBA" id="ARBA00022723"/>
    </source>
</evidence>
<keyword evidence="12" id="KW-1185">Reference proteome</keyword>
<evidence type="ECO:0000259" key="10">
    <source>
        <dbReference type="PROSITE" id="PS51471"/>
    </source>
</evidence>
<feature type="domain" description="Fe2OG dioxygenase" evidence="10">
    <location>
        <begin position="150"/>
        <end position="259"/>
    </location>
</feature>
<dbReference type="SMART" id="SM00702">
    <property type="entry name" value="P4Hc"/>
    <property type="match status" value="1"/>
</dbReference>
<accession>A0A0D7ARC0</accession>
<evidence type="ECO:0000256" key="5">
    <source>
        <dbReference type="ARBA" id="ARBA00022964"/>
    </source>
</evidence>
<evidence type="ECO:0000256" key="4">
    <source>
        <dbReference type="ARBA" id="ARBA00022896"/>
    </source>
</evidence>
<keyword evidence="6" id="KW-0560">Oxidoreductase</keyword>
<proteinExistence type="inferred from homology"/>
<keyword evidence="5" id="KW-0223">Dioxygenase</keyword>
<dbReference type="InterPro" id="IPR043044">
    <property type="entry name" value="TPA1/Ofd1_C"/>
</dbReference>
<dbReference type="InterPro" id="IPR039558">
    <property type="entry name" value="TPA1/OFD1_N"/>
</dbReference>
<dbReference type="InterPro" id="IPR019601">
    <property type="entry name" value="Oxoglutarate/Fe-dep_Oase_C"/>
</dbReference>
<gene>
    <name evidence="11" type="ORF">FISHEDRAFT_63225</name>
</gene>
<dbReference type="Gene3D" id="2.60.120.620">
    <property type="entry name" value="q2cbj1_9rhob like domain"/>
    <property type="match status" value="1"/>
</dbReference>
<feature type="region of interest" description="Disordered" evidence="9">
    <location>
        <begin position="525"/>
        <end position="583"/>
    </location>
</feature>
<comment type="similarity">
    <text evidence="2">Belongs to the TPA1 family.</text>
</comment>
<dbReference type="AlphaFoldDB" id="A0A0D7ARC0"/>
<dbReference type="PROSITE" id="PS51471">
    <property type="entry name" value="FE2OG_OXY"/>
    <property type="match status" value="1"/>
</dbReference>
<keyword evidence="7" id="KW-0408">Iron</keyword>
<dbReference type="InterPro" id="IPR005123">
    <property type="entry name" value="Oxoglu/Fe-dep_dioxygenase_dom"/>
</dbReference>
<protein>
    <recommendedName>
        <fullName evidence="10">Fe2OG dioxygenase domain-containing protein</fullName>
    </recommendedName>
</protein>
<dbReference type="OrthoDB" id="430522at2759"/>
<dbReference type="GO" id="GO:0031543">
    <property type="term" value="F:peptidyl-proline dioxygenase activity"/>
    <property type="evidence" value="ECO:0007669"/>
    <property type="project" value="UniProtKB-ARBA"/>
</dbReference>
<name>A0A0D7ARC0_9AGAR</name>
<evidence type="ECO:0000256" key="1">
    <source>
        <dbReference type="ARBA" id="ARBA00001961"/>
    </source>
</evidence>
<dbReference type="PANTHER" id="PTHR12117">
    <property type="entry name" value="HISTONE ACETYLTRANSFERASE COMPLEX"/>
    <property type="match status" value="1"/>
</dbReference>
<dbReference type="Pfam" id="PF13661">
    <property type="entry name" value="2OG-FeII_Oxy_4"/>
    <property type="match status" value="1"/>
</dbReference>
<dbReference type="InterPro" id="IPR051842">
    <property type="entry name" value="uS12_prolyl_hydroxylase"/>
</dbReference>
<evidence type="ECO:0000256" key="6">
    <source>
        <dbReference type="ARBA" id="ARBA00023002"/>
    </source>
</evidence>
<dbReference type="Proteomes" id="UP000054144">
    <property type="component" value="Unassembled WGS sequence"/>
</dbReference>
<evidence type="ECO:0000256" key="8">
    <source>
        <dbReference type="ARBA" id="ARBA00047444"/>
    </source>
</evidence>
<evidence type="ECO:0000256" key="9">
    <source>
        <dbReference type="SAM" id="MobiDB-lite"/>
    </source>
</evidence>
<reference evidence="11 12" key="1">
    <citation type="journal article" date="2015" name="Fungal Genet. Biol.">
        <title>Evolution of novel wood decay mechanisms in Agaricales revealed by the genome sequences of Fistulina hepatica and Cylindrobasidium torrendii.</title>
        <authorList>
            <person name="Floudas D."/>
            <person name="Held B.W."/>
            <person name="Riley R."/>
            <person name="Nagy L.G."/>
            <person name="Koehler G."/>
            <person name="Ransdell A.S."/>
            <person name="Younus H."/>
            <person name="Chow J."/>
            <person name="Chiniquy J."/>
            <person name="Lipzen A."/>
            <person name="Tritt A."/>
            <person name="Sun H."/>
            <person name="Haridas S."/>
            <person name="LaButti K."/>
            <person name="Ohm R.A."/>
            <person name="Kues U."/>
            <person name="Blanchette R.A."/>
            <person name="Grigoriev I.V."/>
            <person name="Minto R.E."/>
            <person name="Hibbett D.S."/>
        </authorList>
    </citation>
    <scope>NUCLEOTIDE SEQUENCE [LARGE SCALE GENOMIC DNA]</scope>
    <source>
        <strain evidence="11 12">ATCC 64428</strain>
    </source>
</reference>
<dbReference type="Gene3D" id="3.60.130.20">
    <property type="entry name" value="Oxoglutarate/iron-dependent oxygenase, C-terminal degradation domain"/>
    <property type="match status" value="1"/>
</dbReference>
<dbReference type="InterPro" id="IPR006620">
    <property type="entry name" value="Pro_4_hyd_alph"/>
</dbReference>
<dbReference type="EMBL" id="KN881583">
    <property type="protein sequence ID" value="KIY53876.1"/>
    <property type="molecule type" value="Genomic_DNA"/>
</dbReference>
<evidence type="ECO:0000313" key="12">
    <source>
        <dbReference type="Proteomes" id="UP000054144"/>
    </source>
</evidence>
<dbReference type="GO" id="GO:0006449">
    <property type="term" value="P:regulation of translational termination"/>
    <property type="evidence" value="ECO:0007669"/>
    <property type="project" value="TreeGrafter"/>
</dbReference>
<comment type="catalytic activity">
    <reaction evidence="8">
        <text>[ribosomal protein uS12]-L-proline + 2-oxoglutarate + O2 = [ribosomal protein uS12]-(3S)-3-hydroxy-L-proline + succinate + CO2</text>
        <dbReference type="Rhea" id="RHEA:54156"/>
        <dbReference type="Rhea" id="RHEA-COMP:13816"/>
        <dbReference type="Rhea" id="RHEA-COMP:13818"/>
        <dbReference type="ChEBI" id="CHEBI:15379"/>
        <dbReference type="ChEBI" id="CHEBI:16526"/>
        <dbReference type="ChEBI" id="CHEBI:16810"/>
        <dbReference type="ChEBI" id="CHEBI:30031"/>
        <dbReference type="ChEBI" id="CHEBI:50342"/>
        <dbReference type="ChEBI" id="CHEBI:85428"/>
    </reaction>
</comment>
<dbReference type="PANTHER" id="PTHR12117:SF0">
    <property type="entry name" value="PROLYL 3-HYDROXYLASE OGFOD1"/>
    <property type="match status" value="1"/>
</dbReference>
<keyword evidence="4" id="KW-0847">Vitamin C</keyword>
<dbReference type="GO" id="GO:0005506">
    <property type="term" value="F:iron ion binding"/>
    <property type="evidence" value="ECO:0007669"/>
    <property type="project" value="InterPro"/>
</dbReference>
<keyword evidence="3" id="KW-0479">Metal-binding</keyword>
<evidence type="ECO:0000313" key="11">
    <source>
        <dbReference type="EMBL" id="KIY53876.1"/>
    </source>
</evidence>